<name>A0AAT9LHF8_9FIRM</name>
<dbReference type="PROSITE" id="PS50943">
    <property type="entry name" value="HTH_CROC1"/>
    <property type="match status" value="1"/>
</dbReference>
<dbReference type="InterPro" id="IPR001387">
    <property type="entry name" value="Cro/C1-type_HTH"/>
</dbReference>
<dbReference type="PANTHER" id="PTHR43236">
    <property type="entry name" value="ANTITOXIN HIGA1"/>
    <property type="match status" value="1"/>
</dbReference>
<reference evidence="2" key="1">
    <citation type="submission" date="2020-10" db="EMBL/GenBank/DDBJ databases">
        <authorList>
            <person name="Kadnikov V."/>
            <person name="Beletsky A.V."/>
            <person name="Mardanov A.V."/>
            <person name="Karnachuk O.V."/>
            <person name="Ravin N.V."/>
        </authorList>
    </citation>
    <scope>NUCLEOTIDE SEQUENCE</scope>
    <source>
        <strain evidence="2">Bu02</strain>
    </source>
</reference>
<protein>
    <submittedName>
        <fullName evidence="2">ImmA/IrrE family metallo-endopeptidase</fullName>
    </submittedName>
</protein>
<gene>
    <name evidence="2" type="ORF">IMF26_07410</name>
</gene>
<dbReference type="AlphaFoldDB" id="A0AAT9LHF8"/>
<organism evidence="2">
    <name type="scientific">Candidatus Fermentithermobacillus carboniphilus</name>
    <dbReference type="NCBI Taxonomy" id="3085328"/>
    <lineage>
        <taxon>Bacteria</taxon>
        <taxon>Bacillati</taxon>
        <taxon>Bacillota</taxon>
        <taxon>Candidatus Fermentithermobacillia</taxon>
        <taxon>Candidatus Fermentithermobacillales</taxon>
        <taxon>Candidatus Fermentithermobacillaceae</taxon>
        <taxon>Candidatus Fermentithermobacillus</taxon>
    </lineage>
</organism>
<evidence type="ECO:0000313" key="2">
    <source>
        <dbReference type="EMBL" id="QUL99633.1"/>
    </source>
</evidence>
<sequence>MRSGVAQVQISPSVLNWALARSGRDKVIRRKLPKLSEWLAGKSNPTLRDLEKLAKITSTPLGYLFLPAPPKEELPIPYLRTFDYEPRHQLSPELIETVYMMKRRQEWMRQYLIEEGHEPLPFVHSADITDKPGEVAQAIKRTLRLGDEWAAKQPTWTAALSELRDKIEGAGILVVVNSVVGNNNYRKLDPNEFRGLVLVDPYAPLVFVNGADGKAAQMFTLAHELAHVWLGASAAFDLRELQPASGRIELACDRIAAEFLVPKSELQKVWPSASREPEPFAAIARHFKVSELVAARRALDLGLVTKREFIDFYTEYQARERPSQDEGGGNFYVIQRLRVGRRFAEAVIRAVREGRLLYRDAYELTGLYGKAFDKYAQSLGLGGE</sequence>
<reference evidence="2" key="2">
    <citation type="journal article" date="2023" name="Biology">
        <title>Prokaryotic Life Associated with Coal-Fire Gas Vents Revealed by Metagenomics.</title>
        <authorList>
            <person name="Kadnikov V.V."/>
            <person name="Mardanov A.V."/>
            <person name="Beletsky A.V."/>
            <person name="Karnachuk O.V."/>
            <person name="Ravin N.V."/>
        </authorList>
    </citation>
    <scope>NUCLEOTIDE SEQUENCE</scope>
    <source>
        <strain evidence="2">Bu02</strain>
    </source>
</reference>
<dbReference type="Gene3D" id="1.10.10.2910">
    <property type="match status" value="1"/>
</dbReference>
<feature type="domain" description="HTH cro/C1-type" evidence="1">
    <location>
        <begin position="35"/>
        <end position="64"/>
    </location>
</feature>
<dbReference type="Pfam" id="PF06114">
    <property type="entry name" value="Peptidase_M78"/>
    <property type="match status" value="1"/>
</dbReference>
<dbReference type="InterPro" id="IPR010359">
    <property type="entry name" value="IrrE_HExxH"/>
</dbReference>
<evidence type="ECO:0000259" key="1">
    <source>
        <dbReference type="PROSITE" id="PS50943"/>
    </source>
</evidence>
<proteinExistence type="predicted"/>
<accession>A0AAT9LHF8</accession>
<dbReference type="EMBL" id="CP062796">
    <property type="protein sequence ID" value="QUL99633.1"/>
    <property type="molecule type" value="Genomic_DNA"/>
</dbReference>
<dbReference type="KEGG" id="fcz:IMF26_07410"/>
<dbReference type="InterPro" id="IPR052345">
    <property type="entry name" value="Rad_response_metalloprotease"/>
</dbReference>
<dbReference type="PANTHER" id="PTHR43236:SF2">
    <property type="entry name" value="BLL0069 PROTEIN"/>
    <property type="match status" value="1"/>
</dbReference>